<evidence type="ECO:0000313" key="3">
    <source>
        <dbReference type="Proteomes" id="UP000466345"/>
    </source>
</evidence>
<name>A0A7K0CHE1_9ACTN</name>
<accession>A0A7K0CHE1</accession>
<dbReference type="GO" id="GO:0008168">
    <property type="term" value="F:methyltransferase activity"/>
    <property type="evidence" value="ECO:0007669"/>
    <property type="project" value="UniProtKB-ARBA"/>
</dbReference>
<feature type="domain" description="Methyltransferase" evidence="1">
    <location>
        <begin position="143"/>
        <end position="201"/>
    </location>
</feature>
<dbReference type="Pfam" id="PF13649">
    <property type="entry name" value="Methyltransf_25"/>
    <property type="match status" value="1"/>
</dbReference>
<evidence type="ECO:0000313" key="2">
    <source>
        <dbReference type="EMBL" id="MQY12878.1"/>
    </source>
</evidence>
<dbReference type="Gene3D" id="3.40.50.150">
    <property type="entry name" value="Vaccinia Virus protein VP39"/>
    <property type="match status" value="1"/>
</dbReference>
<dbReference type="AlphaFoldDB" id="A0A7K0CHE1"/>
<protein>
    <recommendedName>
        <fullName evidence="1">Methyltransferase domain-containing protein</fullName>
    </recommendedName>
</protein>
<evidence type="ECO:0000259" key="1">
    <source>
        <dbReference type="Pfam" id="PF13649"/>
    </source>
</evidence>
<dbReference type="Proteomes" id="UP000466345">
    <property type="component" value="Unassembled WGS sequence"/>
</dbReference>
<dbReference type="InterPro" id="IPR029063">
    <property type="entry name" value="SAM-dependent_MTases_sf"/>
</dbReference>
<dbReference type="CDD" id="cd02440">
    <property type="entry name" value="AdoMet_MTases"/>
    <property type="match status" value="1"/>
</dbReference>
<keyword evidence="3" id="KW-1185">Reference proteome</keyword>
<proteinExistence type="predicted"/>
<reference evidence="2 3" key="1">
    <citation type="submission" date="2019-10" db="EMBL/GenBank/DDBJ databases">
        <title>Streptomyces smaragdinus sp. nov. and Streptomyces fabii sp. nov., isolated from the gut of fungus growing-termite Macrotermes natalensis.</title>
        <authorList>
            <person name="Schwitalla J."/>
            <person name="Benndorf R."/>
            <person name="Martin K."/>
            <person name="De Beer W."/>
            <person name="Kaster A.-K."/>
            <person name="Vollmers J."/>
            <person name="Poulsen M."/>
            <person name="Beemelmanns C."/>
        </authorList>
    </citation>
    <scope>NUCLEOTIDE SEQUENCE [LARGE SCALE GENOMIC DNA]</scope>
    <source>
        <strain evidence="2 3">RB5</strain>
    </source>
</reference>
<gene>
    <name evidence="2" type="ORF">SRB5_30170</name>
</gene>
<comment type="caution">
    <text evidence="2">The sequence shown here is derived from an EMBL/GenBank/DDBJ whole genome shotgun (WGS) entry which is preliminary data.</text>
</comment>
<dbReference type="InterPro" id="IPR041698">
    <property type="entry name" value="Methyltransf_25"/>
</dbReference>
<dbReference type="EMBL" id="WEGJ01000009">
    <property type="protein sequence ID" value="MQY12878.1"/>
    <property type="molecule type" value="Genomic_DNA"/>
</dbReference>
<organism evidence="2 3">
    <name type="scientific">Streptomyces smaragdinus</name>
    <dbReference type="NCBI Taxonomy" id="2585196"/>
    <lineage>
        <taxon>Bacteria</taxon>
        <taxon>Bacillati</taxon>
        <taxon>Actinomycetota</taxon>
        <taxon>Actinomycetes</taxon>
        <taxon>Kitasatosporales</taxon>
        <taxon>Streptomycetaceae</taxon>
        <taxon>Streptomyces</taxon>
    </lineage>
</organism>
<dbReference type="SUPFAM" id="SSF53335">
    <property type="entry name" value="S-adenosyl-L-methionine-dependent methyltransferases"/>
    <property type="match status" value="1"/>
</dbReference>
<sequence>MGVVEGFYGSQSVWALHRLGVLARLEETVETSRLAGEFGLDEETLGAVLDYVRRTTGLLVREGPGHRLAPQCRPYRLVAFQLDKFLGAYGPAATRLEDVLRDPASAPALRDHDALARAFGRLRPAAPSVIARVLRAWDVTSLLDLGCGAATLLVELARADPRFRGLGADASPDMVRVAGDRIRRTGLADRLTVTCGDVREPAALPAPGKVRALHGRSLLNEFFAGDGGDAVRVLTGLGARYPGRLLFLEDYYGRLTHDRPAAESPGHTLAQDLAQVLSGQGVPPPDLPGWGRVYEAADCALVKAYEGHNDGITWFVHVVAL</sequence>